<dbReference type="GO" id="GO:0071555">
    <property type="term" value="P:cell wall organization"/>
    <property type="evidence" value="ECO:0007669"/>
    <property type="project" value="UniProtKB-KW"/>
</dbReference>
<dbReference type="Proteomes" id="UP000824002">
    <property type="component" value="Unassembled WGS sequence"/>
</dbReference>
<dbReference type="InterPro" id="IPR032782">
    <property type="entry name" value="KhpB_N"/>
</dbReference>
<dbReference type="Gene3D" id="3.30.30.80">
    <property type="entry name" value="probable RNA-binding protein from clostridium symbiosum atcc 14940"/>
    <property type="match status" value="1"/>
</dbReference>
<evidence type="ECO:0000256" key="3">
    <source>
        <dbReference type="ARBA" id="ARBA00022960"/>
    </source>
</evidence>
<dbReference type="NCBIfam" id="NF041568">
    <property type="entry name" value="Jag_EloR"/>
    <property type="match status" value="1"/>
</dbReference>
<evidence type="ECO:0000256" key="6">
    <source>
        <dbReference type="HAMAP-Rule" id="MF_00867"/>
    </source>
</evidence>
<evidence type="ECO:0000256" key="5">
    <source>
        <dbReference type="ARBA" id="ARBA00023316"/>
    </source>
</evidence>
<gene>
    <name evidence="6" type="primary">khpB</name>
    <name evidence="6" type="synonym">eloR</name>
    <name evidence="9" type="ORF">IAB51_12765</name>
</gene>
<dbReference type="EMBL" id="DVJP01000082">
    <property type="protein sequence ID" value="HIS77649.1"/>
    <property type="molecule type" value="Genomic_DNA"/>
</dbReference>
<dbReference type="GO" id="GO:0005737">
    <property type="term" value="C:cytoplasm"/>
    <property type="evidence" value="ECO:0007669"/>
    <property type="project" value="UniProtKB-SubCell"/>
</dbReference>
<feature type="compositionally biased region" description="Low complexity" evidence="7">
    <location>
        <begin position="293"/>
        <end position="315"/>
    </location>
</feature>
<comment type="caution">
    <text evidence="9">The sequence shown here is derived from an EMBL/GenBank/DDBJ whole genome shotgun (WGS) entry which is preliminary data.</text>
</comment>
<dbReference type="Pfam" id="PF14804">
    <property type="entry name" value="Jag_N"/>
    <property type="match status" value="1"/>
</dbReference>
<dbReference type="Pfam" id="PF01424">
    <property type="entry name" value="R3H"/>
    <property type="match status" value="1"/>
</dbReference>
<sequence length="339" mass="37195">MIRQYTATGATVDEAIANACKELGVSPDEVRPEILRFPKKGFLGFGKVTAEVRVSIETEDEPKKPVKKQAPAPKPKAPEASAAKQPEPPAPKQEKAAEPPRKEEKTVSEKKPQPEAPQTPAAPAKEQTGDLRLKMETAEAYLRDIFEKMGVTDLSVRMEPLENRNVMIHLDGESIGTIIGKRGETLDAIQYLVSLAANRSEGEYVRFTINAGNYREKREETLKALAQRMAKKALKTGRPVALEPMNPYERRIIHAVVTDIDGVFSKSTGEEPNRKVVIKPSSRRNSGGKGRSGRSSRPNNKPAPAAESQAPETAPAPAPAKEEKVILDDHVKLYSKIEL</sequence>
<dbReference type="CDD" id="cd02644">
    <property type="entry name" value="R3H_jag"/>
    <property type="match status" value="1"/>
</dbReference>
<comment type="function">
    <text evidence="6">A probable RNA chaperone. Forms a complex with KhpA which binds to cellular RNA and controls its expression. Plays a role in peptidoglycan (PG) homeostasis and cell length regulation.</text>
</comment>
<dbReference type="Gene3D" id="3.30.1370.50">
    <property type="entry name" value="R3H-like domain"/>
    <property type="match status" value="1"/>
</dbReference>
<feature type="domain" description="R3H" evidence="8">
    <location>
        <begin position="216"/>
        <end position="282"/>
    </location>
</feature>
<dbReference type="InterPro" id="IPR034079">
    <property type="entry name" value="R3H_KhpB"/>
</dbReference>
<reference evidence="9" key="2">
    <citation type="journal article" date="2021" name="PeerJ">
        <title>Extensive microbial diversity within the chicken gut microbiome revealed by metagenomics and culture.</title>
        <authorList>
            <person name="Gilroy R."/>
            <person name="Ravi A."/>
            <person name="Getino M."/>
            <person name="Pursley I."/>
            <person name="Horton D.L."/>
            <person name="Alikhan N.F."/>
            <person name="Baker D."/>
            <person name="Gharbi K."/>
            <person name="Hall N."/>
            <person name="Watson M."/>
            <person name="Adriaenssens E.M."/>
            <person name="Foster-Nyarko E."/>
            <person name="Jarju S."/>
            <person name="Secka A."/>
            <person name="Antonio M."/>
            <person name="Oren A."/>
            <person name="Chaudhuri R.R."/>
            <person name="La Ragione R."/>
            <person name="Hildebrand F."/>
            <person name="Pallen M.J."/>
        </authorList>
    </citation>
    <scope>NUCLEOTIDE SEQUENCE</scope>
    <source>
        <strain evidence="9">CHK199-13235</strain>
    </source>
</reference>
<keyword evidence="2 6" id="KW-0694">RNA-binding</keyword>
<comment type="similarity">
    <text evidence="6">Belongs to the KhpB RNA-binding protein family.</text>
</comment>
<feature type="region of interest" description="Disordered" evidence="7">
    <location>
        <begin position="56"/>
        <end position="131"/>
    </location>
</feature>
<dbReference type="InterPro" id="IPR039247">
    <property type="entry name" value="KhpB"/>
</dbReference>
<dbReference type="PANTHER" id="PTHR35800">
    <property type="entry name" value="PROTEIN JAG"/>
    <property type="match status" value="1"/>
</dbReference>
<name>A0A9D1K0H1_9FIRM</name>
<dbReference type="CDD" id="cd02414">
    <property type="entry name" value="KH-II_Jag"/>
    <property type="match status" value="1"/>
</dbReference>
<feature type="compositionally biased region" description="Basic and acidic residues" evidence="7">
    <location>
        <begin position="92"/>
        <end position="113"/>
    </location>
</feature>
<keyword evidence="1 6" id="KW-0963">Cytoplasm</keyword>
<dbReference type="PROSITE" id="PS51061">
    <property type="entry name" value="R3H"/>
    <property type="match status" value="1"/>
</dbReference>
<evidence type="ECO:0000256" key="1">
    <source>
        <dbReference type="ARBA" id="ARBA00022490"/>
    </source>
</evidence>
<proteinExistence type="inferred from homology"/>
<evidence type="ECO:0000313" key="9">
    <source>
        <dbReference type="EMBL" id="HIS77649.1"/>
    </source>
</evidence>
<reference evidence="9" key="1">
    <citation type="submission" date="2020-10" db="EMBL/GenBank/DDBJ databases">
        <authorList>
            <person name="Gilroy R."/>
        </authorList>
    </citation>
    <scope>NUCLEOTIDE SEQUENCE</scope>
    <source>
        <strain evidence="9">CHK199-13235</strain>
    </source>
</reference>
<dbReference type="InterPro" id="IPR001374">
    <property type="entry name" value="R3H_dom"/>
</dbReference>
<feature type="compositionally biased region" description="Low complexity" evidence="7">
    <location>
        <begin position="116"/>
        <end position="126"/>
    </location>
</feature>
<accession>A0A9D1K0H1</accession>
<evidence type="ECO:0000256" key="2">
    <source>
        <dbReference type="ARBA" id="ARBA00022884"/>
    </source>
</evidence>
<dbReference type="InterPro" id="IPR015946">
    <property type="entry name" value="KH_dom-like_a/b"/>
</dbReference>
<comment type="domain">
    <text evidence="6">Has an N-terminal Jag-N domain and 2 RNA-binding domains (KH and R3H).</text>
</comment>
<dbReference type="GO" id="GO:0008360">
    <property type="term" value="P:regulation of cell shape"/>
    <property type="evidence" value="ECO:0007669"/>
    <property type="project" value="UniProtKB-KW"/>
</dbReference>
<dbReference type="SUPFAM" id="SSF82708">
    <property type="entry name" value="R3H domain"/>
    <property type="match status" value="1"/>
</dbReference>
<dbReference type="PANTHER" id="PTHR35800:SF1">
    <property type="entry name" value="RNA-BINDING PROTEIN KHPB"/>
    <property type="match status" value="1"/>
</dbReference>
<dbReference type="SMART" id="SM00393">
    <property type="entry name" value="R3H"/>
    <property type="match status" value="1"/>
</dbReference>
<dbReference type="SMART" id="SM01245">
    <property type="entry name" value="Jag_N"/>
    <property type="match status" value="1"/>
</dbReference>
<organism evidence="9 10">
    <name type="scientific">Candidatus Merdivicinus excrementipullorum</name>
    <dbReference type="NCBI Taxonomy" id="2840867"/>
    <lineage>
        <taxon>Bacteria</taxon>
        <taxon>Bacillati</taxon>
        <taxon>Bacillota</taxon>
        <taxon>Clostridia</taxon>
        <taxon>Eubacteriales</taxon>
        <taxon>Oscillospiraceae</taxon>
        <taxon>Oscillospiraceae incertae sedis</taxon>
        <taxon>Candidatus Merdivicinus</taxon>
    </lineage>
</organism>
<evidence type="ECO:0000313" key="10">
    <source>
        <dbReference type="Proteomes" id="UP000824002"/>
    </source>
</evidence>
<keyword evidence="5 6" id="KW-0961">Cell wall biogenesis/degradation</keyword>
<comment type="subcellular location">
    <subcellularLocation>
        <location evidence="6">Cytoplasm</location>
    </subcellularLocation>
</comment>
<feature type="region of interest" description="Disordered" evidence="7">
    <location>
        <begin position="264"/>
        <end position="324"/>
    </location>
</feature>
<dbReference type="InterPro" id="IPR038008">
    <property type="entry name" value="Jag_KH"/>
</dbReference>
<dbReference type="GO" id="GO:0009252">
    <property type="term" value="P:peptidoglycan biosynthetic process"/>
    <property type="evidence" value="ECO:0007669"/>
    <property type="project" value="UniProtKB-UniRule"/>
</dbReference>
<keyword evidence="3 6" id="KW-0133">Cell shape</keyword>
<evidence type="ECO:0000259" key="8">
    <source>
        <dbReference type="PROSITE" id="PS51061"/>
    </source>
</evidence>
<evidence type="ECO:0000256" key="4">
    <source>
        <dbReference type="ARBA" id="ARBA00023186"/>
    </source>
</evidence>
<dbReference type="Pfam" id="PF13083">
    <property type="entry name" value="KH_KhpA-B"/>
    <property type="match status" value="1"/>
</dbReference>
<comment type="subunit">
    <text evidence="6">Forms a complex with KhpA.</text>
</comment>
<keyword evidence="4 6" id="KW-0143">Chaperone</keyword>
<protein>
    <recommendedName>
        <fullName evidence="6">RNA-binding protein KhpB</fullName>
    </recommendedName>
    <alternativeName>
        <fullName evidence="6">RNA-binding protein EloR</fullName>
    </alternativeName>
</protein>
<comment type="caution">
    <text evidence="6">Lacks conserved residue(s) required for the propagation of feature annotation.</text>
</comment>
<dbReference type="HAMAP" id="MF_00867">
    <property type="entry name" value="KhpB"/>
    <property type="match status" value="1"/>
</dbReference>
<evidence type="ECO:0000256" key="7">
    <source>
        <dbReference type="SAM" id="MobiDB-lite"/>
    </source>
</evidence>
<dbReference type="InterPro" id="IPR036867">
    <property type="entry name" value="R3H_dom_sf"/>
</dbReference>
<dbReference type="AlphaFoldDB" id="A0A9D1K0H1"/>
<dbReference type="InterPro" id="IPR038247">
    <property type="entry name" value="Jag_N_dom_sf"/>
</dbReference>
<dbReference type="Gene3D" id="3.30.300.20">
    <property type="match status" value="1"/>
</dbReference>
<dbReference type="GO" id="GO:0003723">
    <property type="term" value="F:RNA binding"/>
    <property type="evidence" value="ECO:0007669"/>
    <property type="project" value="UniProtKB-UniRule"/>
</dbReference>